<dbReference type="EMBL" id="GISG01230924">
    <property type="protein sequence ID" value="MBA4666227.1"/>
    <property type="molecule type" value="Transcribed_RNA"/>
</dbReference>
<reference evidence="2" key="2">
    <citation type="submission" date="2020-07" db="EMBL/GenBank/DDBJ databases">
        <authorList>
            <person name="Vera ALvarez R."/>
            <person name="Arias-Moreno D.M."/>
            <person name="Jimenez-Jacinto V."/>
            <person name="Jimenez-Bremont J.F."/>
            <person name="Swaminathan K."/>
            <person name="Moose S.P."/>
            <person name="Guerrero-Gonzalez M.L."/>
            <person name="Marino-Ramirez L."/>
            <person name="Landsman D."/>
            <person name="Rodriguez-Kessler M."/>
            <person name="Delgado-Sanchez P."/>
        </authorList>
    </citation>
    <scope>NUCLEOTIDE SEQUENCE</scope>
    <source>
        <tissue evidence="2">Cladode</tissue>
    </source>
</reference>
<accession>A0A7C9EJU5</accession>
<organism evidence="2">
    <name type="scientific">Opuntia streptacantha</name>
    <name type="common">Prickly pear cactus</name>
    <name type="synonym">Opuntia cardona</name>
    <dbReference type="NCBI Taxonomy" id="393608"/>
    <lineage>
        <taxon>Eukaryota</taxon>
        <taxon>Viridiplantae</taxon>
        <taxon>Streptophyta</taxon>
        <taxon>Embryophyta</taxon>
        <taxon>Tracheophyta</taxon>
        <taxon>Spermatophyta</taxon>
        <taxon>Magnoliopsida</taxon>
        <taxon>eudicotyledons</taxon>
        <taxon>Gunneridae</taxon>
        <taxon>Pentapetalae</taxon>
        <taxon>Caryophyllales</taxon>
        <taxon>Cactineae</taxon>
        <taxon>Cactaceae</taxon>
        <taxon>Opuntioideae</taxon>
        <taxon>Opuntia</taxon>
    </lineage>
</organism>
<protein>
    <submittedName>
        <fullName evidence="2">Uncharacterized protein</fullName>
    </submittedName>
</protein>
<proteinExistence type="predicted"/>
<dbReference type="AlphaFoldDB" id="A0A7C9EJU5"/>
<dbReference type="EMBL" id="GISG01230922">
    <property type="protein sequence ID" value="MBA4666225.1"/>
    <property type="molecule type" value="Transcribed_RNA"/>
</dbReference>
<evidence type="ECO:0000313" key="2">
    <source>
        <dbReference type="EMBL" id="MBA4666225.1"/>
    </source>
</evidence>
<feature type="region of interest" description="Disordered" evidence="1">
    <location>
        <begin position="1"/>
        <end position="20"/>
    </location>
</feature>
<sequence length="169" mass="18285">MSPKPKKPPDPSQPLSPSSSLVSLHSYPLSLNSPSLNLANYASCESHFPTTQPYTLLCLFGCLSSATIITIGAAAFDGKMEQWGIPFKLKSRFAIPFRSRFRTMLVLGGSIFMSATVVTDQGIQRQGISCLLLSKPATGLLVKGNLNSHNYVSERIQAVIGVKLFPDLI</sequence>
<reference evidence="2" key="1">
    <citation type="journal article" date="2013" name="J. Plant Res.">
        <title>Effect of fungi and light on seed germination of three Opuntia species from semiarid lands of central Mexico.</title>
        <authorList>
            <person name="Delgado-Sanchez P."/>
            <person name="Jimenez-Bremont J.F."/>
            <person name="Guerrero-Gonzalez Mde L."/>
            <person name="Flores J."/>
        </authorList>
    </citation>
    <scope>NUCLEOTIDE SEQUENCE</scope>
    <source>
        <tissue evidence="2">Cladode</tissue>
    </source>
</reference>
<name>A0A7C9EJU5_OPUST</name>
<evidence type="ECO:0000256" key="1">
    <source>
        <dbReference type="SAM" id="MobiDB-lite"/>
    </source>
</evidence>